<feature type="non-terminal residue" evidence="2">
    <location>
        <position position="149"/>
    </location>
</feature>
<feature type="transmembrane region" description="Helical" evidence="1">
    <location>
        <begin position="57"/>
        <end position="79"/>
    </location>
</feature>
<organism evidence="2">
    <name type="scientific">marine sediment metagenome</name>
    <dbReference type="NCBI Taxonomy" id="412755"/>
    <lineage>
        <taxon>unclassified sequences</taxon>
        <taxon>metagenomes</taxon>
        <taxon>ecological metagenomes</taxon>
    </lineage>
</organism>
<keyword evidence="1" id="KW-0472">Membrane</keyword>
<feature type="transmembrane region" description="Helical" evidence="1">
    <location>
        <begin position="113"/>
        <end position="131"/>
    </location>
</feature>
<comment type="caution">
    <text evidence="2">The sequence shown here is derived from an EMBL/GenBank/DDBJ whole genome shotgun (WGS) entry which is preliminary data.</text>
</comment>
<gene>
    <name evidence="2" type="ORF">S06H3_26496</name>
</gene>
<evidence type="ECO:0000313" key="2">
    <source>
        <dbReference type="EMBL" id="GAI29401.1"/>
    </source>
</evidence>
<reference evidence="2" key="1">
    <citation type="journal article" date="2014" name="Front. Microbiol.">
        <title>High frequency of phylogenetically diverse reductive dehalogenase-homologous genes in deep subseafloor sedimentary metagenomes.</title>
        <authorList>
            <person name="Kawai M."/>
            <person name="Futagami T."/>
            <person name="Toyoda A."/>
            <person name="Takaki Y."/>
            <person name="Nishi S."/>
            <person name="Hori S."/>
            <person name="Arai W."/>
            <person name="Tsubouchi T."/>
            <person name="Morono Y."/>
            <person name="Uchiyama I."/>
            <person name="Ito T."/>
            <person name="Fujiyama A."/>
            <person name="Inagaki F."/>
            <person name="Takami H."/>
        </authorList>
    </citation>
    <scope>NUCLEOTIDE SEQUENCE</scope>
    <source>
        <strain evidence="2">Expedition CK06-06</strain>
    </source>
</reference>
<dbReference type="AlphaFoldDB" id="X1NGR7"/>
<protein>
    <submittedName>
        <fullName evidence="2">Uncharacterized protein</fullName>
    </submittedName>
</protein>
<accession>X1NGR7</accession>
<proteinExistence type="predicted"/>
<name>X1NGR7_9ZZZZ</name>
<dbReference type="EMBL" id="BARV01015319">
    <property type="protein sequence ID" value="GAI29401.1"/>
    <property type="molecule type" value="Genomic_DNA"/>
</dbReference>
<evidence type="ECO:0000256" key="1">
    <source>
        <dbReference type="SAM" id="Phobius"/>
    </source>
</evidence>
<keyword evidence="1" id="KW-1133">Transmembrane helix</keyword>
<sequence length="149" mass="16540">MRKKQLTFLFIIILGAGLTLPYLCSADIYSWIPFTSTWFGNLWDMLGQLGGVINKPFIYALQVVVFSIVTSITSVFLTLSQSLLSTVISDNFITVPFTHNEFVDAGLDITKNLGNIIIILSLVVIALATILKRKEYEAQKTIPILILVA</sequence>
<keyword evidence="1" id="KW-0812">Transmembrane</keyword>